<evidence type="ECO:0000313" key="3">
    <source>
        <dbReference type="EMBL" id="MBO2437686.1"/>
    </source>
</evidence>
<comment type="caution">
    <text evidence="3">The sequence shown here is derived from an EMBL/GenBank/DDBJ whole genome shotgun (WGS) entry which is preliminary data.</text>
</comment>
<feature type="domain" description="HTH cro/C1-type" evidence="2">
    <location>
        <begin position="423"/>
        <end position="441"/>
    </location>
</feature>
<keyword evidence="4" id="KW-1185">Reference proteome</keyword>
<reference evidence="3 4" key="1">
    <citation type="submission" date="2021-03" db="EMBL/GenBank/DDBJ databases">
        <authorList>
            <person name="Kanchanasin P."/>
            <person name="Saeng-In P."/>
            <person name="Phongsopitanun W."/>
            <person name="Yuki M."/>
            <person name="Kudo T."/>
            <person name="Ohkuma M."/>
            <person name="Tanasupawat S."/>
        </authorList>
    </citation>
    <scope>NUCLEOTIDE SEQUENCE [LARGE SCALE GENOMIC DNA]</scope>
    <source>
        <strain evidence="3 4">L46</strain>
    </source>
</reference>
<gene>
    <name evidence="3" type="ORF">J4557_09170</name>
</gene>
<dbReference type="PROSITE" id="PS50943">
    <property type="entry name" value="HTH_CROC1"/>
    <property type="match status" value="1"/>
</dbReference>
<name>A0ABS3QUS8_9ACTN</name>
<dbReference type="InterPro" id="IPR001387">
    <property type="entry name" value="Cro/C1-type_HTH"/>
</dbReference>
<proteinExistence type="predicted"/>
<evidence type="ECO:0000256" key="1">
    <source>
        <dbReference type="SAM" id="MobiDB-lite"/>
    </source>
</evidence>
<evidence type="ECO:0000259" key="2">
    <source>
        <dbReference type="PROSITE" id="PS50943"/>
    </source>
</evidence>
<protein>
    <submittedName>
        <fullName evidence="3">DUF4132 domain-containing protein</fullName>
    </submittedName>
</protein>
<dbReference type="EMBL" id="JAGEOK010000005">
    <property type="protein sequence ID" value="MBO2437686.1"/>
    <property type="molecule type" value="Genomic_DNA"/>
</dbReference>
<dbReference type="InterPro" id="IPR025406">
    <property type="entry name" value="DUF4132"/>
</dbReference>
<dbReference type="RefSeq" id="WP_208266015.1">
    <property type="nucleotide sequence ID" value="NZ_BAAAGM010000026.1"/>
</dbReference>
<accession>A0ABS3QUS8</accession>
<sequence>MTRDPHVEDAPDSALPALLVQPPWKGGTKGPPAVLGLKAPREPTVVRWAPGRREKWLQAPYEYSQKRMPEDTDWDELAAFFAGDRALELWKPREWRSRSRFEHLYMGLVMQAPRELGEKLLADERYWDAFADFSVGADRGAVARHEMAAYPPALHQAKKKKWSVYALEPFLDHAVAQAMIKDFDGRGSDEAQDAWYDLHGVDAVRLTIPDALRKPGPKRERAEAALRSVARRHGHDVLVEAAGYYGDEAVQAVSRLRTDPLDLYPDPLPELPQGWDPERLPRILLRLRRQALPPAATRNLLTMLAISERQKPYAGVPLVTAPLDPESLAEFAWALYEADRHPKLWASPGVQYALAEWGDDTTADRLAPIVARWSRAYVWESGGQSALRLFSRLGTDRALRHLDRLANKATDQKWIGRFARDALKRAAEQRGLTQEQLADRLVPDLGLDADGSLTLDYGPRRFVVGFDEEIRPFVTEAESGKPRKTLPKPGAKDDDALASAAYKRFTDLRKEARTVAAEQVKRLEAAMVAGRTWTAEEFAALFVAHPLMRHIARRLVWSAGTDAFRVAEDGTLADVRDDAFELPGDARVALPHPLVLGEGALRDWAAIFADYEILQPFPQLGRPVHALAEDERGSDRLSRFEGGSVHFGGILGLTSRGWTLGEKETGGFRRQVMLMTPDERHLMVTFEPGIRVFDPEEYAEQRIERVMLLTGRYSGKPLAFGDLDPVTASEILTDLHRLTG</sequence>
<organism evidence="3 4">
    <name type="scientific">Actinomadura nitritigenes</name>
    <dbReference type="NCBI Taxonomy" id="134602"/>
    <lineage>
        <taxon>Bacteria</taxon>
        <taxon>Bacillati</taxon>
        <taxon>Actinomycetota</taxon>
        <taxon>Actinomycetes</taxon>
        <taxon>Streptosporangiales</taxon>
        <taxon>Thermomonosporaceae</taxon>
        <taxon>Actinomadura</taxon>
    </lineage>
</organism>
<evidence type="ECO:0000313" key="4">
    <source>
        <dbReference type="Proteomes" id="UP000666915"/>
    </source>
</evidence>
<dbReference type="Pfam" id="PF13569">
    <property type="entry name" value="DUF4132"/>
    <property type="match status" value="1"/>
</dbReference>
<dbReference type="Proteomes" id="UP000666915">
    <property type="component" value="Unassembled WGS sequence"/>
</dbReference>
<feature type="region of interest" description="Disordered" evidence="1">
    <location>
        <begin position="1"/>
        <end position="32"/>
    </location>
</feature>